<dbReference type="AlphaFoldDB" id="A0A815EPW7"/>
<evidence type="ECO:0000313" key="2">
    <source>
        <dbReference type="EMBL" id="CAF1314448.1"/>
    </source>
</evidence>
<dbReference type="OrthoDB" id="10533385at2759"/>
<dbReference type="EMBL" id="CAJNON010000554">
    <property type="protein sequence ID" value="CAF1314448.1"/>
    <property type="molecule type" value="Genomic_DNA"/>
</dbReference>
<proteinExistence type="predicted"/>
<reference evidence="2" key="1">
    <citation type="submission" date="2021-02" db="EMBL/GenBank/DDBJ databases">
        <authorList>
            <person name="Nowell W R."/>
        </authorList>
    </citation>
    <scope>NUCLEOTIDE SEQUENCE</scope>
</reference>
<gene>
    <name evidence="2" type="ORF">VCS650_LOCUS31783</name>
</gene>
<dbReference type="Pfam" id="PF00024">
    <property type="entry name" value="PAN_1"/>
    <property type="match status" value="1"/>
</dbReference>
<evidence type="ECO:0000313" key="3">
    <source>
        <dbReference type="Proteomes" id="UP000663891"/>
    </source>
</evidence>
<dbReference type="Proteomes" id="UP000663891">
    <property type="component" value="Unassembled WGS sequence"/>
</dbReference>
<organism evidence="2 3">
    <name type="scientific">Adineta steineri</name>
    <dbReference type="NCBI Taxonomy" id="433720"/>
    <lineage>
        <taxon>Eukaryota</taxon>
        <taxon>Metazoa</taxon>
        <taxon>Spiralia</taxon>
        <taxon>Gnathifera</taxon>
        <taxon>Rotifera</taxon>
        <taxon>Eurotatoria</taxon>
        <taxon>Bdelloidea</taxon>
        <taxon>Adinetida</taxon>
        <taxon>Adinetidae</taxon>
        <taxon>Adineta</taxon>
    </lineage>
</organism>
<name>A0A815EPW7_9BILA</name>
<protein>
    <recommendedName>
        <fullName evidence="1">Apple domain-containing protein</fullName>
    </recommendedName>
</protein>
<accession>A0A815EPW7</accession>
<feature type="domain" description="Apple" evidence="1">
    <location>
        <begin position="27"/>
        <end position="69"/>
    </location>
</feature>
<evidence type="ECO:0000259" key="1">
    <source>
        <dbReference type="Pfam" id="PF00024"/>
    </source>
</evidence>
<sequence>MAVPVSVYNYARFNPFDPSTMFANFVSINSESACLCECYNNTMCMTATYFAINQTCSLYSVQLNEGQLQVNEVIAQHHLFQESVALTLTKGNDRIDRNAVIKVIGRYIPVEDVDSFGNLGDHDKWFIIFKSSASKEKFLTLENLEVDDQVFAQCTTFNF</sequence>
<comment type="caution">
    <text evidence="2">The sequence shown here is derived from an EMBL/GenBank/DDBJ whole genome shotgun (WGS) entry which is preliminary data.</text>
</comment>
<dbReference type="InterPro" id="IPR003609">
    <property type="entry name" value="Pan_app"/>
</dbReference>